<dbReference type="Proteomes" id="UP001321473">
    <property type="component" value="Unassembled WGS sequence"/>
</dbReference>
<evidence type="ECO:0000313" key="3">
    <source>
        <dbReference type="Proteomes" id="UP001321473"/>
    </source>
</evidence>
<dbReference type="Gene3D" id="1.20.5.340">
    <property type="match status" value="1"/>
</dbReference>
<proteinExistence type="predicted"/>
<accession>A0AAQ4DBZ6</accession>
<feature type="coiled-coil region" evidence="1">
    <location>
        <begin position="274"/>
        <end position="350"/>
    </location>
</feature>
<keyword evidence="3" id="KW-1185">Reference proteome</keyword>
<evidence type="ECO:0000256" key="1">
    <source>
        <dbReference type="SAM" id="Coils"/>
    </source>
</evidence>
<keyword evidence="1" id="KW-0175">Coiled coil</keyword>
<sequence length="428" mass="48578">MHRDQNGHGYCTSCVKMCTYGDYFECAQCGQEYHIAQQPGVLTGLGSFGVRLDASLGGQEGDSCRTMPRRVLLRGFTPDIPEEQPRSQWSRLLRFVLEDVHRPGFLFDCPGCARRFHLSQLKEDRSVREIIRGRKVICPNSAQGRPVYINFSALKDHLKQHSCGQTVHDEAASDRPGSVQVSNTSFTESASEDFQDDIQLLTVTVQAVQEDVMNVQIQCHQRIEEIEKAISNLKLKEELSQRDGIIASLMAYVQANQEDIRTLKEQLSERDLSIASLTTNTRAYQEDMRKLKEELSQRDFSVASLKLSAQMDQEDLKRLREDLDQRDDCIASLRATVKSNQEDVKKLKEELSQRDDSISSLRACFQRSQDELRQELSSRDNSTASLTANGLQNEEVVSKLKEELSERDVSCLLICDAYTPFNLPDLRS</sequence>
<reference evidence="2 3" key="1">
    <citation type="journal article" date="2023" name="Arcadia Sci">
        <title>De novo assembly of a long-read Amblyomma americanum tick genome.</title>
        <authorList>
            <person name="Chou S."/>
            <person name="Poskanzer K.E."/>
            <person name="Rollins M."/>
            <person name="Thuy-Boun P.S."/>
        </authorList>
    </citation>
    <scope>NUCLEOTIDE SEQUENCE [LARGE SCALE GENOMIC DNA]</scope>
    <source>
        <strain evidence="2">F_SG_1</strain>
        <tissue evidence="2">Salivary glands</tissue>
    </source>
</reference>
<evidence type="ECO:0000313" key="2">
    <source>
        <dbReference type="EMBL" id="KAK8759986.1"/>
    </source>
</evidence>
<name>A0AAQ4DBZ6_AMBAM</name>
<organism evidence="2 3">
    <name type="scientific">Amblyomma americanum</name>
    <name type="common">Lone star tick</name>
    <dbReference type="NCBI Taxonomy" id="6943"/>
    <lineage>
        <taxon>Eukaryota</taxon>
        <taxon>Metazoa</taxon>
        <taxon>Ecdysozoa</taxon>
        <taxon>Arthropoda</taxon>
        <taxon>Chelicerata</taxon>
        <taxon>Arachnida</taxon>
        <taxon>Acari</taxon>
        <taxon>Parasitiformes</taxon>
        <taxon>Ixodida</taxon>
        <taxon>Ixodoidea</taxon>
        <taxon>Ixodidae</taxon>
        <taxon>Amblyomminae</taxon>
        <taxon>Amblyomma</taxon>
    </lineage>
</organism>
<dbReference type="EMBL" id="JARKHS020032462">
    <property type="protein sequence ID" value="KAK8759986.1"/>
    <property type="molecule type" value="Genomic_DNA"/>
</dbReference>
<dbReference type="AlphaFoldDB" id="A0AAQ4DBZ6"/>
<comment type="caution">
    <text evidence="2">The sequence shown here is derived from an EMBL/GenBank/DDBJ whole genome shotgun (WGS) entry which is preliminary data.</text>
</comment>
<protein>
    <submittedName>
        <fullName evidence="2">Uncharacterized protein</fullName>
    </submittedName>
</protein>
<gene>
    <name evidence="2" type="ORF">V5799_028744</name>
</gene>